<comment type="caution">
    <text evidence="17">The sequence shown here is derived from an EMBL/GenBank/DDBJ whole genome shotgun (WGS) entry which is preliminary data.</text>
</comment>
<evidence type="ECO:0000256" key="2">
    <source>
        <dbReference type="ARBA" id="ARBA00004370"/>
    </source>
</evidence>
<dbReference type="SMART" id="SM00304">
    <property type="entry name" value="HAMP"/>
    <property type="match status" value="1"/>
</dbReference>
<protein>
    <recommendedName>
        <fullName evidence="3">histidine kinase</fullName>
        <ecNumber evidence="3">2.7.13.3</ecNumber>
    </recommendedName>
</protein>
<dbReference type="InterPro" id="IPR036890">
    <property type="entry name" value="HATPase_C_sf"/>
</dbReference>
<feature type="domain" description="HAMP" evidence="16">
    <location>
        <begin position="339"/>
        <end position="393"/>
    </location>
</feature>
<keyword evidence="4" id="KW-0597">Phosphoprotein</keyword>
<evidence type="ECO:0000256" key="7">
    <source>
        <dbReference type="ARBA" id="ARBA00022741"/>
    </source>
</evidence>
<comment type="catalytic activity">
    <reaction evidence="1">
        <text>ATP + protein L-histidine = ADP + protein N-phospho-L-histidine.</text>
        <dbReference type="EC" id="2.7.13.3"/>
    </reaction>
</comment>
<feature type="coiled-coil region" evidence="12">
    <location>
        <begin position="398"/>
        <end position="429"/>
    </location>
</feature>
<feature type="transmembrane region" description="Helical" evidence="14">
    <location>
        <begin position="29"/>
        <end position="49"/>
    </location>
</feature>
<evidence type="ECO:0000256" key="4">
    <source>
        <dbReference type="ARBA" id="ARBA00022553"/>
    </source>
</evidence>
<dbReference type="InterPro" id="IPR003594">
    <property type="entry name" value="HATPase_dom"/>
</dbReference>
<comment type="subcellular location">
    <subcellularLocation>
        <location evidence="2">Membrane</location>
    </subcellularLocation>
</comment>
<dbReference type="InterPro" id="IPR013587">
    <property type="entry name" value="Nitrate/nitrite_sensing"/>
</dbReference>
<dbReference type="SMART" id="SM00387">
    <property type="entry name" value="HATPase_c"/>
    <property type="match status" value="1"/>
</dbReference>
<evidence type="ECO:0000256" key="13">
    <source>
        <dbReference type="SAM" id="MobiDB-lite"/>
    </source>
</evidence>
<dbReference type="AlphaFoldDB" id="A0A7Y7B879"/>
<evidence type="ECO:0000256" key="9">
    <source>
        <dbReference type="ARBA" id="ARBA00022840"/>
    </source>
</evidence>
<feature type="region of interest" description="Disordered" evidence="13">
    <location>
        <begin position="678"/>
        <end position="865"/>
    </location>
</feature>
<dbReference type="GO" id="GO:0000160">
    <property type="term" value="P:phosphorelay signal transduction system"/>
    <property type="evidence" value="ECO:0007669"/>
    <property type="project" value="UniProtKB-KW"/>
</dbReference>
<keyword evidence="12" id="KW-0175">Coiled coil</keyword>
<dbReference type="SUPFAM" id="SSF55874">
    <property type="entry name" value="ATPase domain of HSP90 chaperone/DNA topoisomerase II/histidine kinase"/>
    <property type="match status" value="1"/>
</dbReference>
<dbReference type="Proteomes" id="UP000587462">
    <property type="component" value="Unassembled WGS sequence"/>
</dbReference>
<accession>A0A7Y7B879</accession>
<evidence type="ECO:0000259" key="16">
    <source>
        <dbReference type="PROSITE" id="PS50885"/>
    </source>
</evidence>
<keyword evidence="14" id="KW-0472">Membrane</keyword>
<proteinExistence type="predicted"/>
<dbReference type="GO" id="GO:0016020">
    <property type="term" value="C:membrane"/>
    <property type="evidence" value="ECO:0007669"/>
    <property type="project" value="UniProtKB-SubCell"/>
</dbReference>
<evidence type="ECO:0000256" key="14">
    <source>
        <dbReference type="SAM" id="Phobius"/>
    </source>
</evidence>
<keyword evidence="11" id="KW-0902">Two-component regulatory system</keyword>
<gene>
    <name evidence="17" type="ORF">HG542_24680</name>
</gene>
<organism evidence="17 18">
    <name type="scientific">Streptomyces morookaense</name>
    <name type="common">Streptoverticillium morookaense</name>
    <dbReference type="NCBI Taxonomy" id="1970"/>
    <lineage>
        <taxon>Bacteria</taxon>
        <taxon>Bacillati</taxon>
        <taxon>Actinomycetota</taxon>
        <taxon>Actinomycetes</taxon>
        <taxon>Kitasatosporales</taxon>
        <taxon>Streptomycetaceae</taxon>
        <taxon>Streptomyces</taxon>
    </lineage>
</organism>
<keyword evidence="5" id="KW-0808">Transferase</keyword>
<feature type="compositionally biased region" description="Pro residues" evidence="13">
    <location>
        <begin position="761"/>
        <end position="782"/>
    </location>
</feature>
<dbReference type="Pfam" id="PF08376">
    <property type="entry name" value="NIT"/>
    <property type="match status" value="1"/>
</dbReference>
<keyword evidence="18" id="KW-1185">Reference proteome</keyword>
<evidence type="ECO:0000313" key="17">
    <source>
        <dbReference type="EMBL" id="NVK80828.1"/>
    </source>
</evidence>
<dbReference type="Gene3D" id="6.10.340.10">
    <property type="match status" value="1"/>
</dbReference>
<dbReference type="PROSITE" id="PS50885">
    <property type="entry name" value="HAMP"/>
    <property type="match status" value="1"/>
</dbReference>
<dbReference type="PANTHER" id="PTHR44936">
    <property type="entry name" value="SENSOR PROTEIN CREC"/>
    <property type="match status" value="1"/>
</dbReference>
<keyword evidence="10 14" id="KW-1133">Transmembrane helix</keyword>
<evidence type="ECO:0000313" key="18">
    <source>
        <dbReference type="Proteomes" id="UP000587462"/>
    </source>
</evidence>
<keyword evidence="7" id="KW-0547">Nucleotide-binding</keyword>
<dbReference type="Gene3D" id="3.30.565.10">
    <property type="entry name" value="Histidine kinase-like ATPase, C-terminal domain"/>
    <property type="match status" value="1"/>
</dbReference>
<dbReference type="InterPro" id="IPR003660">
    <property type="entry name" value="HAMP_dom"/>
</dbReference>
<keyword evidence="6 14" id="KW-0812">Transmembrane</keyword>
<dbReference type="InterPro" id="IPR050980">
    <property type="entry name" value="2C_sensor_his_kinase"/>
</dbReference>
<evidence type="ECO:0000259" key="15">
    <source>
        <dbReference type="PROSITE" id="PS50109"/>
    </source>
</evidence>
<dbReference type="Pfam" id="PF02518">
    <property type="entry name" value="HATPase_c"/>
    <property type="match status" value="1"/>
</dbReference>
<evidence type="ECO:0000256" key="12">
    <source>
        <dbReference type="SAM" id="Coils"/>
    </source>
</evidence>
<feature type="compositionally biased region" description="Basic and acidic residues" evidence="13">
    <location>
        <begin position="831"/>
        <end position="848"/>
    </location>
</feature>
<keyword evidence="9" id="KW-0067">ATP-binding</keyword>
<evidence type="ECO:0000256" key="5">
    <source>
        <dbReference type="ARBA" id="ARBA00022679"/>
    </source>
</evidence>
<evidence type="ECO:0000256" key="1">
    <source>
        <dbReference type="ARBA" id="ARBA00000085"/>
    </source>
</evidence>
<dbReference type="GO" id="GO:0004673">
    <property type="term" value="F:protein histidine kinase activity"/>
    <property type="evidence" value="ECO:0007669"/>
    <property type="project" value="UniProtKB-EC"/>
</dbReference>
<feature type="compositionally biased region" description="Pro residues" evidence="13">
    <location>
        <begin position="678"/>
        <end position="689"/>
    </location>
</feature>
<dbReference type="EC" id="2.7.13.3" evidence="3"/>
<dbReference type="GO" id="GO:0005524">
    <property type="term" value="F:ATP binding"/>
    <property type="evidence" value="ECO:0007669"/>
    <property type="project" value="UniProtKB-KW"/>
</dbReference>
<keyword evidence="8" id="KW-0418">Kinase</keyword>
<dbReference type="PANTHER" id="PTHR44936:SF9">
    <property type="entry name" value="SENSOR PROTEIN CREC"/>
    <property type="match status" value="1"/>
</dbReference>
<evidence type="ECO:0000256" key="10">
    <source>
        <dbReference type="ARBA" id="ARBA00022989"/>
    </source>
</evidence>
<evidence type="ECO:0000256" key="8">
    <source>
        <dbReference type="ARBA" id="ARBA00022777"/>
    </source>
</evidence>
<reference evidence="17 18" key="1">
    <citation type="submission" date="2020-04" db="EMBL/GenBank/DDBJ databases">
        <title>Draft Genome Sequence of Streptomyces morookaense DSM 40503, an 8-azaguanine-producing strain.</title>
        <authorList>
            <person name="Qi J."/>
            <person name="Gao J.-M."/>
        </authorList>
    </citation>
    <scope>NUCLEOTIDE SEQUENCE [LARGE SCALE GENOMIC DNA]</scope>
    <source>
        <strain evidence="17 18">DSM 40503</strain>
    </source>
</reference>
<dbReference type="EMBL" id="JABBXF010000065">
    <property type="protein sequence ID" value="NVK80828.1"/>
    <property type="molecule type" value="Genomic_DNA"/>
</dbReference>
<sequence>MRKKRLRGAQREQQTTAVPERTVRVRNRLIASVTVVSLTVLGAGAFGIADALRDRAESQRLAAFARADNAAVALAHSLADERDAMTAYVAAGRGGAAAVSGAQRARVDRQIEEFGQSAPASVRDLLAGLPEVRHKALAGPGDALTVFTAYTAVVQALHGVSGALVHRLPARAAAGDAAALPPLGRAVEEASATRGLLLAALASRGRSELGAAAQQSALRERSALADFRQLAGADTRDSYARAVGGPGTADAVALLDHLVTASPATAAADAEGARSPDEIHAALTTRIEAMRGVESGLATDAMARLGRLRTHDLEALEVRSALAALCFLLTLGAGTAAARSVTRPLSALRRGARRVCAEPLTRDPVAVKGRDDEFAEIARAVNVLHGTVVRQRERMNFLEGERTRLDGARRDMAEERDTLRTRHQELADRLACLTGRIHATVVNLSLRTLGLVERQLSVIESLEAHEADPDRLAVLFKLDHLATRMRRHNENLLVLAGAEHGGGHTGSVPLLDVLRAAVSEIERYERVRIHSLPARSQLVGFASDDVSHLVAELLENATAFSPPDVQVQVSGWLLENGEVMLSVQDEGIGMSPERLEELNALLAQPDPDPGRIPMGTRKQGQGPGTGDEASRPVMGLGLYVVARLAARHGVRVKLREQRPGGITAVVVLPAHLLPADAPAPDPAAAPPVPGAGTAPPRVNLPGAVAEANSHTLPGRPLRTAETAHRSPVHATAPDASEQTMELRAVRDGHRPPPGRHARPGAPAPRRPAEPAPAPEPPAPRPAPEPREVTGTGLPKRTPKTVVQKPVPLSVRHGVDADALRRKLAGFQQGARDGRRDVEAELTERDIGRRRTGASDDGGTVEEARG</sequence>
<feature type="region of interest" description="Disordered" evidence="13">
    <location>
        <begin position="606"/>
        <end position="631"/>
    </location>
</feature>
<dbReference type="PROSITE" id="PS50109">
    <property type="entry name" value="HIS_KIN"/>
    <property type="match status" value="1"/>
</dbReference>
<dbReference type="RefSeq" id="WP_171085051.1">
    <property type="nucleotide sequence ID" value="NZ_BNBU01000002.1"/>
</dbReference>
<feature type="domain" description="Histidine kinase" evidence="15">
    <location>
        <begin position="546"/>
        <end position="672"/>
    </location>
</feature>
<evidence type="ECO:0000256" key="3">
    <source>
        <dbReference type="ARBA" id="ARBA00012438"/>
    </source>
</evidence>
<evidence type="ECO:0000256" key="11">
    <source>
        <dbReference type="ARBA" id="ARBA00023012"/>
    </source>
</evidence>
<name>A0A7Y7B879_STRMO</name>
<evidence type="ECO:0000256" key="6">
    <source>
        <dbReference type="ARBA" id="ARBA00022692"/>
    </source>
</evidence>
<dbReference type="InterPro" id="IPR005467">
    <property type="entry name" value="His_kinase_dom"/>
</dbReference>